<sequence>MMRSVLCFIALMCGVSEALQRIVHIHAPAFKQNVSKIIASFGMRGKSLALSFQTSTIGVKICAPPGAGGNIAYLMVYDHAKWITKNPEASFDELATEGRVAPETANNAAAGGAVVAMITLGIPSDAVKAIIIGALFIQGLSSGPSQMIDKSDTFWFVAGALVMTNFFLLIFGVVGYLMKHYNWLLCLVILGVIVSRLLEDNWRRAIILRESLPQFFAGTLKSPPLLVFFVTGILIFVSQTPLWSGVTKHLSRKALL</sequence>
<feature type="transmembrane region" description="Helical" evidence="1">
    <location>
        <begin position="181"/>
        <end position="198"/>
    </location>
</feature>
<keyword evidence="1" id="KW-0472">Membrane</keyword>
<name>A0A2G8RKE7_9RHOB</name>
<keyword evidence="1" id="KW-0812">Transmembrane</keyword>
<reference evidence="4 5" key="1">
    <citation type="submission" date="2013-09" db="EMBL/GenBank/DDBJ databases">
        <title>Genome sequencing of Phaeobacter antarcticus sp. nov. SM1211.</title>
        <authorList>
            <person name="Zhang X.-Y."/>
            <person name="Liu C."/>
            <person name="Chen X.-L."/>
            <person name="Xie B.-B."/>
            <person name="Qin Q.-L."/>
            <person name="Rong J.-C."/>
            <person name="Zhang Y.-Z."/>
        </authorList>
    </citation>
    <scope>NUCLEOTIDE SEQUENCE [LARGE SCALE GENOMIC DNA]</scope>
    <source>
        <strain evidence="4 5">SM1211</strain>
    </source>
</reference>
<keyword evidence="1" id="KW-1133">Transmembrane helix</keyword>
<dbReference type="RefSeq" id="WP_342749622.1">
    <property type="nucleotide sequence ID" value="NZ_AWWI01000017.1"/>
</dbReference>
<feature type="chain" id="PRO_5013909927" description="DUF112 domain-containing protein" evidence="2">
    <location>
        <begin position="19"/>
        <end position="256"/>
    </location>
</feature>
<dbReference type="Pfam" id="PF01970">
    <property type="entry name" value="TctA"/>
    <property type="match status" value="1"/>
</dbReference>
<dbReference type="EMBL" id="AWWI01000017">
    <property type="protein sequence ID" value="PIL22017.1"/>
    <property type="molecule type" value="Genomic_DNA"/>
</dbReference>
<dbReference type="Proteomes" id="UP000231259">
    <property type="component" value="Unassembled WGS sequence"/>
</dbReference>
<protein>
    <recommendedName>
        <fullName evidence="3">DUF112 domain-containing protein</fullName>
    </recommendedName>
</protein>
<evidence type="ECO:0000313" key="4">
    <source>
        <dbReference type="EMBL" id="PIL22017.1"/>
    </source>
</evidence>
<feature type="signal peptide" evidence="2">
    <location>
        <begin position="1"/>
        <end position="18"/>
    </location>
</feature>
<evidence type="ECO:0000313" key="5">
    <source>
        <dbReference type="Proteomes" id="UP000231259"/>
    </source>
</evidence>
<keyword evidence="5" id="KW-1185">Reference proteome</keyword>
<dbReference type="PANTHER" id="PTHR35342">
    <property type="entry name" value="TRICARBOXYLIC TRANSPORT PROTEIN"/>
    <property type="match status" value="1"/>
</dbReference>
<dbReference type="AlphaFoldDB" id="A0A2G8RKE7"/>
<keyword evidence="2" id="KW-0732">Signal</keyword>
<proteinExistence type="predicted"/>
<dbReference type="PANTHER" id="PTHR35342:SF5">
    <property type="entry name" value="TRICARBOXYLIC TRANSPORT PROTEIN"/>
    <property type="match status" value="1"/>
</dbReference>
<organism evidence="4 5">
    <name type="scientific">Puniceibacterium antarcticum</name>
    <dbReference type="NCBI Taxonomy" id="1206336"/>
    <lineage>
        <taxon>Bacteria</taxon>
        <taxon>Pseudomonadati</taxon>
        <taxon>Pseudomonadota</taxon>
        <taxon>Alphaproteobacteria</taxon>
        <taxon>Rhodobacterales</taxon>
        <taxon>Paracoccaceae</taxon>
        <taxon>Puniceibacterium</taxon>
    </lineage>
</organism>
<feature type="transmembrane region" description="Helical" evidence="1">
    <location>
        <begin position="154"/>
        <end position="174"/>
    </location>
</feature>
<comment type="caution">
    <text evidence="4">The sequence shown here is derived from an EMBL/GenBank/DDBJ whole genome shotgun (WGS) entry which is preliminary data.</text>
</comment>
<evidence type="ECO:0000259" key="3">
    <source>
        <dbReference type="Pfam" id="PF01970"/>
    </source>
</evidence>
<feature type="transmembrane region" description="Helical" evidence="1">
    <location>
        <begin position="225"/>
        <end position="246"/>
    </location>
</feature>
<evidence type="ECO:0000256" key="1">
    <source>
        <dbReference type="SAM" id="Phobius"/>
    </source>
</evidence>
<dbReference type="InterPro" id="IPR002823">
    <property type="entry name" value="DUF112_TM"/>
</dbReference>
<feature type="domain" description="DUF112" evidence="3">
    <location>
        <begin position="13"/>
        <end position="175"/>
    </location>
</feature>
<gene>
    <name evidence="4" type="ORF">P775_01585</name>
</gene>
<accession>A0A2G8RKE7</accession>
<evidence type="ECO:0000256" key="2">
    <source>
        <dbReference type="SAM" id="SignalP"/>
    </source>
</evidence>